<dbReference type="OrthoDB" id="9803237at2"/>
<dbReference type="PANTHER" id="PTHR32294">
    <property type="entry name" value="DNA POLYMERASE III SUBUNIT ALPHA"/>
    <property type="match status" value="1"/>
</dbReference>
<dbReference type="Pfam" id="PF17657">
    <property type="entry name" value="DNA_pol3_finger"/>
    <property type="match status" value="1"/>
</dbReference>
<dbReference type="Gene3D" id="3.20.20.140">
    <property type="entry name" value="Metal-dependent hydrolases"/>
    <property type="match status" value="1"/>
</dbReference>
<protein>
    <recommendedName>
        <fullName evidence="4">DNA polymerase III subunit alpha</fullName>
        <ecNumber evidence="3">2.7.7.7</ecNumber>
    </recommendedName>
</protein>
<dbReference type="Pfam" id="PF14579">
    <property type="entry name" value="HHH_6"/>
    <property type="match status" value="1"/>
</dbReference>
<gene>
    <name evidence="12" type="ordered locus">Halha_0385</name>
</gene>
<dbReference type="InterPro" id="IPR004013">
    <property type="entry name" value="PHP_dom"/>
</dbReference>
<comment type="subcellular location">
    <subcellularLocation>
        <location evidence="1">Cytoplasm</location>
    </subcellularLocation>
</comment>
<keyword evidence="13" id="KW-1185">Reference proteome</keyword>
<dbReference type="CDD" id="cd12113">
    <property type="entry name" value="PHP_PolIIIA_DnaE3"/>
    <property type="match status" value="1"/>
</dbReference>
<dbReference type="InterPro" id="IPR003141">
    <property type="entry name" value="Pol/His_phosphatase_N"/>
</dbReference>
<dbReference type="SUPFAM" id="SSF160975">
    <property type="entry name" value="AF1531-like"/>
    <property type="match status" value="1"/>
</dbReference>
<dbReference type="NCBIfam" id="NF005298">
    <property type="entry name" value="PRK06826.1"/>
    <property type="match status" value="1"/>
</dbReference>
<evidence type="ECO:0000256" key="6">
    <source>
        <dbReference type="ARBA" id="ARBA00022695"/>
    </source>
</evidence>
<dbReference type="InterPro" id="IPR004365">
    <property type="entry name" value="NA-bd_OB_tRNA"/>
</dbReference>
<evidence type="ECO:0000259" key="11">
    <source>
        <dbReference type="SMART" id="SM00481"/>
    </source>
</evidence>
<accession>L0K771</accession>
<keyword evidence="6" id="KW-0548">Nucleotidyltransferase</keyword>
<sequence>MSNFVHLHTHTEYSLLDGAIRIDDLVQQAKEYDMPAVAITDHGVLYGAIDFYQQLKEAGIKPIIGCEVYVTEDYQQKQPRNRKLNHLVLLAENKQGYKNLLKLVSQSFLEGFYYKPRVDKELLAKYSEGLICLSSCLAGEVATLIQNRQFEQAKEVALDYQNIFGPNNFFLEMQDHGLAEEKQVNTELVKLSRELDIPLVVTNDVHYLKQDDATVHDILLCIQTGKDVTDEDRLQFPNQEFYFKSPQEMQDLFSDYPQAIENTVKIAQRCNLELDFEQTLLPDYQVPQGDTLESYLRKVAYQGLAEKYEQITPEIEERLEYELEIINQMGYPAYFLIVRDFVRYAKENDIIVGPGRGSAASSLVSYALDITNIDPLEYDLLFERFLNPARVTMPDIDIDFCYERRDEVIDYVTKKYGPDKVAQIITFGTMAAKAAVRDVGRVLGVSYNKTDKVAKAIPDNLGIDIKGALSKSEELEELYQSDKEVKEIVDYAHGIEGLPRHASTHAAGVVITKEELTNYTPLYQNGGEVTTQYAMDDLESLGLLKMDFLGLRTLTVINKTLDLIKETQGEEIELAQISFTDQKVYDLLSSGNSLGVFQLESTGMRRLIAKLKPEDIEDIIALLALYRPGPLGSGMVEDYIARRHDEQEVEYPHPDLKEILGPTYGVILYQEQVMQIVQKIAGYSLGQADILRRSMGKKKPEVMKKHRDIFINGNDDIAGAVNNGYSKELAKELFELIEHFGGYGFNKAHSAAYAHVSYYTAYLKAHYPVEFMAALLTSQIENSDKVAKYINEVRRMGFEVLPPNINASYFGFTVDSGQIRFGLQGVKHVGAKAIEEIITARKEEKFKSLSDFCQKVDLSKVNQRVVESLIKAGAFDSLGDYRSQLLNVLPEVFSQAHKMQKEQSNGQTSFSDLFTEDKEFVATDIQLPEIKEFANQKLLSLEKEMLGLYLSGNPLEDILPQLKERRDSTIQSLEIGEQEVVTGGIITKKKEVITKNQRQMAFISLKDETDKLDAIIFPDVYQKYQELVIEDQGVLIKGQVNQEEKLIAQQIIDVTDSVADEVKVVHLQLEDPTLTTIDNLKDILVNYSGEKKVYLHLVIKEQRISIKLDSKYWVQATNELSKELKSIGAKHFF</sequence>
<dbReference type="SMART" id="SM00481">
    <property type="entry name" value="POLIIIAc"/>
    <property type="match status" value="1"/>
</dbReference>
<comment type="similarity">
    <text evidence="2">Belongs to the DNA polymerase type-C family. DnaE subfamily.</text>
</comment>
<name>L0K771_HALHC</name>
<dbReference type="GO" id="GO:0003887">
    <property type="term" value="F:DNA-directed DNA polymerase activity"/>
    <property type="evidence" value="ECO:0007669"/>
    <property type="project" value="UniProtKB-KW"/>
</dbReference>
<evidence type="ECO:0000256" key="7">
    <source>
        <dbReference type="ARBA" id="ARBA00022705"/>
    </source>
</evidence>
<evidence type="ECO:0000256" key="1">
    <source>
        <dbReference type="ARBA" id="ARBA00004496"/>
    </source>
</evidence>
<dbReference type="GO" id="GO:0008408">
    <property type="term" value="F:3'-5' exonuclease activity"/>
    <property type="evidence" value="ECO:0007669"/>
    <property type="project" value="InterPro"/>
</dbReference>
<dbReference type="PATRIC" id="fig|748449.3.peg.357"/>
<reference evidence="13" key="1">
    <citation type="submission" date="2012-02" db="EMBL/GenBank/DDBJ databases">
        <title>The complete genome of Halobacteroides halobius DSM 5150.</title>
        <authorList>
            <person name="Lucas S."/>
            <person name="Copeland A."/>
            <person name="Lapidus A."/>
            <person name="Glavina del Rio T."/>
            <person name="Dalin E."/>
            <person name="Tice H."/>
            <person name="Bruce D."/>
            <person name="Goodwin L."/>
            <person name="Pitluck S."/>
            <person name="Peters L."/>
            <person name="Mikhailova N."/>
            <person name="Gu W."/>
            <person name="Kyrpides N."/>
            <person name="Mavromatis K."/>
            <person name="Ivanova N."/>
            <person name="Brettin T."/>
            <person name="Detter J.C."/>
            <person name="Han C."/>
            <person name="Larimer F."/>
            <person name="Land M."/>
            <person name="Hauser L."/>
            <person name="Markowitz V."/>
            <person name="Cheng J.-F."/>
            <person name="Hugenholtz P."/>
            <person name="Woyke T."/>
            <person name="Wu D."/>
            <person name="Tindall B."/>
            <person name="Pomrenke H."/>
            <person name="Brambilla E."/>
            <person name="Klenk H.-P."/>
            <person name="Eisen J.A."/>
        </authorList>
    </citation>
    <scope>NUCLEOTIDE SEQUENCE [LARGE SCALE GENOMIC DNA]</scope>
    <source>
        <strain evidence="13">ATCC 35273 / DSM 5150 / MD-1</strain>
    </source>
</reference>
<keyword evidence="8 12" id="KW-0239">DNA-directed DNA polymerase</keyword>
<dbReference type="EMBL" id="CP003359">
    <property type="protein sequence ID" value="AGB40380.1"/>
    <property type="molecule type" value="Genomic_DNA"/>
</dbReference>
<dbReference type="eggNOG" id="COG0587">
    <property type="taxonomic scope" value="Bacteria"/>
</dbReference>
<dbReference type="InterPro" id="IPR011708">
    <property type="entry name" value="DNA_pol3_alpha_NTPase_dom"/>
</dbReference>
<evidence type="ECO:0000313" key="13">
    <source>
        <dbReference type="Proteomes" id="UP000010880"/>
    </source>
</evidence>
<dbReference type="STRING" id="748449.Halha_0385"/>
<dbReference type="Pfam" id="PF02811">
    <property type="entry name" value="PHP"/>
    <property type="match status" value="1"/>
</dbReference>
<comment type="function">
    <text evidence="9">DNA polymerase III is a complex, multichain enzyme responsible for most of the replicative synthesis in bacteria. This DNA polymerase also exhibits 3' to 5' exonuclease activity. The alpha chain is the DNA polymerase.</text>
</comment>
<dbReference type="Proteomes" id="UP000010880">
    <property type="component" value="Chromosome"/>
</dbReference>
<dbReference type="InterPro" id="IPR016195">
    <property type="entry name" value="Pol/histidinol_Pase-like"/>
</dbReference>
<feature type="domain" description="Polymerase/histidinol phosphatase N-terminal" evidence="11">
    <location>
        <begin position="5"/>
        <end position="72"/>
    </location>
</feature>
<dbReference type="HOGENOM" id="CLU_001600_0_0_9"/>
<evidence type="ECO:0000256" key="2">
    <source>
        <dbReference type="ARBA" id="ARBA00009496"/>
    </source>
</evidence>
<comment type="catalytic activity">
    <reaction evidence="10">
        <text>DNA(n) + a 2'-deoxyribonucleoside 5'-triphosphate = DNA(n+1) + diphosphate</text>
        <dbReference type="Rhea" id="RHEA:22508"/>
        <dbReference type="Rhea" id="RHEA-COMP:17339"/>
        <dbReference type="Rhea" id="RHEA-COMP:17340"/>
        <dbReference type="ChEBI" id="CHEBI:33019"/>
        <dbReference type="ChEBI" id="CHEBI:61560"/>
        <dbReference type="ChEBI" id="CHEBI:173112"/>
        <dbReference type="EC" id="2.7.7.7"/>
    </reaction>
</comment>
<evidence type="ECO:0000256" key="8">
    <source>
        <dbReference type="ARBA" id="ARBA00022932"/>
    </source>
</evidence>
<dbReference type="InterPro" id="IPR040982">
    <property type="entry name" value="DNA_pol3_finger"/>
</dbReference>
<dbReference type="GO" id="GO:0005737">
    <property type="term" value="C:cytoplasm"/>
    <property type="evidence" value="ECO:0007669"/>
    <property type="project" value="UniProtKB-SubCell"/>
</dbReference>
<dbReference type="GO" id="GO:0006260">
    <property type="term" value="P:DNA replication"/>
    <property type="evidence" value="ECO:0007669"/>
    <property type="project" value="UniProtKB-KW"/>
</dbReference>
<dbReference type="KEGG" id="hhl:Halha_0385"/>
<dbReference type="InterPro" id="IPR041931">
    <property type="entry name" value="DNA_pol3_alpha_thumb_dom"/>
</dbReference>
<dbReference type="GO" id="GO:0003676">
    <property type="term" value="F:nucleic acid binding"/>
    <property type="evidence" value="ECO:0007669"/>
    <property type="project" value="InterPro"/>
</dbReference>
<keyword evidence="7" id="KW-0235">DNA replication</keyword>
<dbReference type="AlphaFoldDB" id="L0K771"/>
<dbReference type="SUPFAM" id="SSF89550">
    <property type="entry name" value="PHP domain-like"/>
    <property type="match status" value="1"/>
</dbReference>
<proteinExistence type="inferred from homology"/>
<evidence type="ECO:0000313" key="12">
    <source>
        <dbReference type="EMBL" id="AGB40380.1"/>
    </source>
</evidence>
<dbReference type="RefSeq" id="WP_015326106.1">
    <property type="nucleotide sequence ID" value="NC_019978.1"/>
</dbReference>
<evidence type="ECO:0000256" key="9">
    <source>
        <dbReference type="ARBA" id="ARBA00025611"/>
    </source>
</evidence>
<dbReference type="CDD" id="cd04485">
    <property type="entry name" value="DnaE_OBF"/>
    <property type="match status" value="1"/>
</dbReference>
<evidence type="ECO:0000256" key="4">
    <source>
        <dbReference type="ARBA" id="ARBA00019114"/>
    </source>
</evidence>
<dbReference type="InterPro" id="IPR004805">
    <property type="entry name" value="DnaE2/DnaE/PolC"/>
</dbReference>
<evidence type="ECO:0000256" key="10">
    <source>
        <dbReference type="ARBA" id="ARBA00049244"/>
    </source>
</evidence>
<organism evidence="12 13">
    <name type="scientific">Halobacteroides halobius (strain ATCC 35273 / DSM 5150 / MD-1)</name>
    <dbReference type="NCBI Taxonomy" id="748449"/>
    <lineage>
        <taxon>Bacteria</taxon>
        <taxon>Bacillati</taxon>
        <taxon>Bacillota</taxon>
        <taxon>Clostridia</taxon>
        <taxon>Halanaerobiales</taxon>
        <taxon>Halobacteroidaceae</taxon>
        <taxon>Halobacteroides</taxon>
    </lineage>
</organism>
<evidence type="ECO:0000256" key="3">
    <source>
        <dbReference type="ARBA" id="ARBA00012417"/>
    </source>
</evidence>
<dbReference type="Gene3D" id="1.10.150.870">
    <property type="match status" value="1"/>
</dbReference>
<dbReference type="NCBIfam" id="TIGR00594">
    <property type="entry name" value="polc"/>
    <property type="match status" value="1"/>
</dbReference>
<dbReference type="EC" id="2.7.7.7" evidence="3"/>
<keyword evidence="5" id="KW-0808">Transferase</keyword>
<dbReference type="PANTHER" id="PTHR32294:SF0">
    <property type="entry name" value="DNA POLYMERASE III SUBUNIT ALPHA"/>
    <property type="match status" value="1"/>
</dbReference>
<dbReference type="Gene3D" id="1.10.10.1600">
    <property type="entry name" value="Bacterial DNA polymerase III alpha subunit, thumb domain"/>
    <property type="match status" value="1"/>
</dbReference>
<dbReference type="NCBIfam" id="NF004226">
    <property type="entry name" value="PRK05673.1"/>
    <property type="match status" value="1"/>
</dbReference>
<evidence type="ECO:0000256" key="5">
    <source>
        <dbReference type="ARBA" id="ARBA00022679"/>
    </source>
</evidence>
<dbReference type="Pfam" id="PF01336">
    <property type="entry name" value="tRNA_anti-codon"/>
    <property type="match status" value="1"/>
</dbReference>
<dbReference type="Pfam" id="PF07733">
    <property type="entry name" value="DNA_pol3_alpha"/>
    <property type="match status" value="1"/>
</dbReference>
<dbReference type="InterPro" id="IPR029460">
    <property type="entry name" value="DNAPol_HHH"/>
</dbReference>